<dbReference type="EC" id="1.18.1.2" evidence="2"/>
<feature type="domain" description="4Fe-4S ferredoxin-type" evidence="11">
    <location>
        <begin position="1"/>
        <end position="29"/>
    </location>
</feature>
<evidence type="ECO:0000256" key="4">
    <source>
        <dbReference type="ARBA" id="ARBA00022723"/>
    </source>
</evidence>
<evidence type="ECO:0000256" key="3">
    <source>
        <dbReference type="ARBA" id="ARBA00022630"/>
    </source>
</evidence>
<reference evidence="12" key="1">
    <citation type="submission" date="2014-05" db="EMBL/GenBank/DDBJ databases">
        <title>Genome sequence of Mycobacterium aromaticivorans strain JS19b1T (= DSM 45407T).</title>
        <authorList>
            <person name="Kwak Y."/>
            <person name="Park G.-S."/>
            <person name="Li Q.X."/>
            <person name="Lee S.-E."/>
            <person name="Shin J.-H."/>
        </authorList>
    </citation>
    <scope>NUCLEOTIDE SEQUENCE [LARGE SCALE GENOMIC DNA]</scope>
    <source>
        <strain evidence="12">JS19b1</strain>
    </source>
</reference>
<keyword evidence="6" id="KW-0521">NADP</keyword>
<gene>
    <name evidence="12" type="ORF">Y900_004735</name>
</gene>
<keyword evidence="4" id="KW-0479">Metal-binding</keyword>
<dbReference type="Pfam" id="PF07992">
    <property type="entry name" value="Pyr_redox_2"/>
    <property type="match status" value="1"/>
</dbReference>
<dbReference type="STRING" id="1440774.Y900_004735"/>
<dbReference type="RefSeq" id="WP_036339544.1">
    <property type="nucleotide sequence ID" value="NZ_JALN02000001.1"/>
</dbReference>
<dbReference type="InterPro" id="IPR055275">
    <property type="entry name" value="Ferredox_Rdtase"/>
</dbReference>
<keyword evidence="7" id="KW-0560">Oxidoreductase</keyword>
<dbReference type="OrthoDB" id="289202at2"/>
<dbReference type="GO" id="GO:0046872">
    <property type="term" value="F:metal ion binding"/>
    <property type="evidence" value="ECO:0007669"/>
    <property type="project" value="UniProtKB-KW"/>
</dbReference>
<evidence type="ECO:0000313" key="13">
    <source>
        <dbReference type="Proteomes" id="UP000022835"/>
    </source>
</evidence>
<evidence type="ECO:0000256" key="2">
    <source>
        <dbReference type="ARBA" id="ARBA00013223"/>
    </source>
</evidence>
<dbReference type="Gene3D" id="3.50.50.60">
    <property type="entry name" value="FAD/NAD(P)-binding domain"/>
    <property type="match status" value="1"/>
</dbReference>
<evidence type="ECO:0000256" key="7">
    <source>
        <dbReference type="ARBA" id="ARBA00023002"/>
    </source>
</evidence>
<comment type="catalytic activity">
    <reaction evidence="10">
        <text>2 reduced [2Fe-2S]-[ferredoxin] + NADP(+) + H(+) = 2 oxidized [2Fe-2S]-[ferredoxin] + NADPH</text>
        <dbReference type="Rhea" id="RHEA:20125"/>
        <dbReference type="Rhea" id="RHEA-COMP:10000"/>
        <dbReference type="Rhea" id="RHEA-COMP:10001"/>
        <dbReference type="ChEBI" id="CHEBI:15378"/>
        <dbReference type="ChEBI" id="CHEBI:33737"/>
        <dbReference type="ChEBI" id="CHEBI:33738"/>
        <dbReference type="ChEBI" id="CHEBI:57783"/>
        <dbReference type="ChEBI" id="CHEBI:58349"/>
        <dbReference type="EC" id="1.18.1.2"/>
    </reaction>
</comment>
<dbReference type="Proteomes" id="UP000022835">
    <property type="component" value="Unassembled WGS sequence"/>
</dbReference>
<dbReference type="SUPFAM" id="SSF54862">
    <property type="entry name" value="4Fe-4S ferredoxins"/>
    <property type="match status" value="1"/>
</dbReference>
<dbReference type="Gene3D" id="3.40.50.720">
    <property type="entry name" value="NAD(P)-binding Rossmann-like Domain"/>
    <property type="match status" value="1"/>
</dbReference>
<dbReference type="GO" id="GO:0051536">
    <property type="term" value="F:iron-sulfur cluster binding"/>
    <property type="evidence" value="ECO:0007669"/>
    <property type="project" value="UniProtKB-KW"/>
</dbReference>
<evidence type="ECO:0000256" key="9">
    <source>
        <dbReference type="ARBA" id="ARBA00023014"/>
    </source>
</evidence>
<feature type="domain" description="4Fe-4S ferredoxin-type" evidence="11">
    <location>
        <begin position="36"/>
        <end position="65"/>
    </location>
</feature>
<dbReference type="GO" id="GO:0004324">
    <property type="term" value="F:ferredoxin-NADP+ reductase activity"/>
    <property type="evidence" value="ECO:0007669"/>
    <property type="project" value="UniProtKB-EC"/>
</dbReference>
<evidence type="ECO:0000256" key="8">
    <source>
        <dbReference type="ARBA" id="ARBA00023004"/>
    </source>
</evidence>
<evidence type="ECO:0000259" key="11">
    <source>
        <dbReference type="PROSITE" id="PS51379"/>
    </source>
</evidence>
<evidence type="ECO:0000313" key="12">
    <source>
        <dbReference type="EMBL" id="KDE98265.1"/>
    </source>
</evidence>
<evidence type="ECO:0000256" key="10">
    <source>
        <dbReference type="ARBA" id="ARBA00047776"/>
    </source>
</evidence>
<keyword evidence="8" id="KW-0408">Iron</keyword>
<accession>A0A064CD80</accession>
<protein>
    <recommendedName>
        <fullName evidence="2">ferredoxin--NADP(+) reductase</fullName>
        <ecNumber evidence="2">1.18.1.2</ecNumber>
    </recommendedName>
</protein>
<evidence type="ECO:0000256" key="5">
    <source>
        <dbReference type="ARBA" id="ARBA00022827"/>
    </source>
</evidence>
<dbReference type="AlphaFoldDB" id="A0A064CD80"/>
<name>A0A064CD80_9MYCO</name>
<dbReference type="eggNOG" id="COG0493">
    <property type="taxonomic scope" value="Bacteria"/>
</dbReference>
<comment type="caution">
    <text evidence="12">The sequence shown here is derived from an EMBL/GenBank/DDBJ whole genome shotgun (WGS) entry which is preliminary data.</text>
</comment>
<keyword evidence="3" id="KW-0285">Flavoprotein</keyword>
<dbReference type="InterPro" id="IPR017896">
    <property type="entry name" value="4Fe4S_Fe-S-bd"/>
</dbReference>
<keyword evidence="9" id="KW-0411">Iron-sulfur</keyword>
<sequence length="539" mass="57403">MAFVITQNCCTDASCVPACPVDCIRPVPDSSDVGNQMLYIDPTACVDCGACLQVCPVGAIYYEDDLPNGQRKFREINADFFTRLPLRTRAVPPAMKRPIVEPGRLRVAIVGSGPAACYAAAELLENDGVEVNIFERLPTPFGLIRSGVAPDHQRTKEVVTVFEPALGGPGAGCYFNVAVGPDISHDELLAHHHAVIYAVGATASNPLDIPGEQLPGHHAAADIVAWYNGHPDHADDDLDLDSPRVVIVGNGNVALDVARVFLMPPEALAATDIADHAMRRLASGSIDEVVILGRRGAANAAFSVGEFLALGELDGIDIAVEGELGDRPDDDFERALKYDIADEYRRRTATFGNKRLVFRFSTAPVEFVGASRVEGLRVRTGEAEGTIETSLVLRSIGYRGAPIADLPFDAARGVVPNDGGRVMAGGEIVSGVYATGWIKRGPRGVIGTNRGCAHETVNALFEDFTAGRLTRRVGTNRDVDALLASRSVPVVDWHGWQAIDTAERARAADSARPRVKFTDASELVAIAAGERAAAAQDPG</sequence>
<dbReference type="PROSITE" id="PS51379">
    <property type="entry name" value="4FE4S_FER_2"/>
    <property type="match status" value="2"/>
</dbReference>
<dbReference type="PANTHER" id="PTHR48467">
    <property type="entry name" value="GLUTAMATE SYNTHASE 1 [NADH], CHLOROPLASTIC-LIKE"/>
    <property type="match status" value="1"/>
</dbReference>
<organism evidence="12 13">
    <name type="scientific">Mycolicibacterium aromaticivorans JS19b1 = JCM 16368</name>
    <dbReference type="NCBI Taxonomy" id="1440774"/>
    <lineage>
        <taxon>Bacteria</taxon>
        <taxon>Bacillati</taxon>
        <taxon>Actinomycetota</taxon>
        <taxon>Actinomycetes</taxon>
        <taxon>Mycobacteriales</taxon>
        <taxon>Mycobacteriaceae</taxon>
        <taxon>Mycolicibacterium</taxon>
    </lineage>
</organism>
<dbReference type="EMBL" id="JALN02000001">
    <property type="protein sequence ID" value="KDE98265.1"/>
    <property type="molecule type" value="Genomic_DNA"/>
</dbReference>
<dbReference type="PROSITE" id="PS00198">
    <property type="entry name" value="4FE4S_FER_1"/>
    <property type="match status" value="1"/>
</dbReference>
<keyword evidence="5" id="KW-0274">FAD</keyword>
<evidence type="ECO:0000256" key="6">
    <source>
        <dbReference type="ARBA" id="ARBA00022857"/>
    </source>
</evidence>
<dbReference type="Gene3D" id="3.30.70.20">
    <property type="match status" value="1"/>
</dbReference>
<dbReference type="Pfam" id="PF12838">
    <property type="entry name" value="Fer4_7"/>
    <property type="match status" value="1"/>
</dbReference>
<comment type="cofactor">
    <cofactor evidence="1">
        <name>FAD</name>
        <dbReference type="ChEBI" id="CHEBI:57692"/>
    </cofactor>
</comment>
<dbReference type="InterPro" id="IPR036188">
    <property type="entry name" value="FAD/NAD-bd_sf"/>
</dbReference>
<dbReference type="InterPro" id="IPR017900">
    <property type="entry name" value="4Fe4S_Fe_S_CS"/>
</dbReference>
<dbReference type="PRINTS" id="PR00419">
    <property type="entry name" value="ADXRDTASE"/>
</dbReference>
<evidence type="ECO:0000256" key="1">
    <source>
        <dbReference type="ARBA" id="ARBA00001974"/>
    </source>
</evidence>
<proteinExistence type="predicted"/>
<dbReference type="InterPro" id="IPR023753">
    <property type="entry name" value="FAD/NAD-binding_dom"/>
</dbReference>
<dbReference type="SUPFAM" id="SSF51971">
    <property type="entry name" value="Nucleotide-binding domain"/>
    <property type="match status" value="1"/>
</dbReference>
<dbReference type="PANTHER" id="PTHR48467:SF1">
    <property type="entry name" value="GLUTAMATE SYNTHASE 1 [NADH], CHLOROPLASTIC-LIKE"/>
    <property type="match status" value="1"/>
</dbReference>
<keyword evidence="13" id="KW-1185">Reference proteome</keyword>